<name>A0A2P2QJ77_RHIMU</name>
<dbReference type="AlphaFoldDB" id="A0A2P2QJ77"/>
<organism evidence="1">
    <name type="scientific">Rhizophora mucronata</name>
    <name type="common">Asiatic mangrove</name>
    <dbReference type="NCBI Taxonomy" id="61149"/>
    <lineage>
        <taxon>Eukaryota</taxon>
        <taxon>Viridiplantae</taxon>
        <taxon>Streptophyta</taxon>
        <taxon>Embryophyta</taxon>
        <taxon>Tracheophyta</taxon>
        <taxon>Spermatophyta</taxon>
        <taxon>Magnoliopsida</taxon>
        <taxon>eudicotyledons</taxon>
        <taxon>Gunneridae</taxon>
        <taxon>Pentapetalae</taxon>
        <taxon>rosids</taxon>
        <taxon>fabids</taxon>
        <taxon>Malpighiales</taxon>
        <taxon>Rhizophoraceae</taxon>
        <taxon>Rhizophora</taxon>
    </lineage>
</organism>
<accession>A0A2P2QJ77</accession>
<evidence type="ECO:0000313" key="1">
    <source>
        <dbReference type="EMBL" id="MBX67052.1"/>
    </source>
</evidence>
<sequence length="31" mass="3466">MVSLGKSIDLCPFSLFFNARASNQDSREQGF</sequence>
<protein>
    <submittedName>
        <fullName evidence="1">Uncharacterized protein</fullName>
    </submittedName>
</protein>
<dbReference type="EMBL" id="GGEC01086568">
    <property type="protein sequence ID" value="MBX67052.1"/>
    <property type="molecule type" value="Transcribed_RNA"/>
</dbReference>
<reference evidence="1" key="1">
    <citation type="submission" date="2018-02" db="EMBL/GenBank/DDBJ databases">
        <title>Rhizophora mucronata_Transcriptome.</title>
        <authorList>
            <person name="Meera S.P."/>
            <person name="Sreeshan A."/>
            <person name="Augustine A."/>
        </authorList>
    </citation>
    <scope>NUCLEOTIDE SEQUENCE</scope>
    <source>
        <tissue evidence="1">Leaf</tissue>
    </source>
</reference>
<proteinExistence type="predicted"/>